<feature type="transmembrane region" description="Helical" evidence="1">
    <location>
        <begin position="73"/>
        <end position="93"/>
    </location>
</feature>
<proteinExistence type="predicted"/>
<evidence type="ECO:0000313" key="2">
    <source>
        <dbReference type="EMBL" id="OAN44291.1"/>
    </source>
</evidence>
<dbReference type="RefSeq" id="WP_066789482.1">
    <property type="nucleotide sequence ID" value="NZ_LWQS01000069.1"/>
</dbReference>
<gene>
    <name evidence="2" type="ORF">A6A03_17220</name>
</gene>
<keyword evidence="1" id="KW-1133">Transmembrane helix</keyword>
<dbReference type="Proteomes" id="UP000078287">
    <property type="component" value="Unassembled WGS sequence"/>
</dbReference>
<protein>
    <submittedName>
        <fullName evidence="2">Uncharacterized protein</fullName>
    </submittedName>
</protein>
<dbReference type="AlphaFoldDB" id="A0A178M6A4"/>
<evidence type="ECO:0000256" key="1">
    <source>
        <dbReference type="SAM" id="Phobius"/>
    </source>
</evidence>
<dbReference type="EMBL" id="LWQS01000069">
    <property type="protein sequence ID" value="OAN44291.1"/>
    <property type="molecule type" value="Genomic_DNA"/>
</dbReference>
<name>A0A178M6A4_9CHLR</name>
<keyword evidence="3" id="KW-1185">Reference proteome</keyword>
<keyword evidence="1" id="KW-0812">Transmembrane</keyword>
<reference evidence="2 3" key="1">
    <citation type="submission" date="2016-04" db="EMBL/GenBank/DDBJ databases">
        <title>Chloroflexus islandicus sp. nov., a thermophilic filamentous anoxygenic phototrophic bacterium from geyser Strokkur (Iceland).</title>
        <authorList>
            <person name="Gaisin V.A."/>
            <person name="Kalashnikov A.M."/>
            <person name="Sukhacheva M.V."/>
            <person name="Grouzdev D.S."/>
            <person name="Ivanov T.M."/>
            <person name="Kuznetsov B."/>
            <person name="Gorlenko V.M."/>
        </authorList>
    </citation>
    <scope>NUCLEOTIDE SEQUENCE [LARGE SCALE GENOMIC DNA]</scope>
    <source>
        <strain evidence="3">isl-2</strain>
    </source>
</reference>
<accession>A0A178M6A4</accession>
<dbReference type="OrthoDB" id="161732at2"/>
<evidence type="ECO:0000313" key="3">
    <source>
        <dbReference type="Proteomes" id="UP000078287"/>
    </source>
</evidence>
<organism evidence="2 3">
    <name type="scientific">Chloroflexus islandicus</name>
    <dbReference type="NCBI Taxonomy" id="1707952"/>
    <lineage>
        <taxon>Bacteria</taxon>
        <taxon>Bacillati</taxon>
        <taxon>Chloroflexota</taxon>
        <taxon>Chloroflexia</taxon>
        <taxon>Chloroflexales</taxon>
        <taxon>Chloroflexineae</taxon>
        <taxon>Chloroflexaceae</taxon>
        <taxon>Chloroflexus</taxon>
    </lineage>
</organism>
<keyword evidence="1" id="KW-0472">Membrane</keyword>
<comment type="caution">
    <text evidence="2">The sequence shown here is derived from an EMBL/GenBank/DDBJ whole genome shotgun (WGS) entry which is preliminary data.</text>
</comment>
<dbReference type="STRING" id="1707952.A6A03_17220"/>
<sequence length="120" mass="13219">MIVQIGANTASPQRAVILWMLAFLVGPWPALSCIIHCHYLPHTDSAGVEFFSCDAPNRAAQHDLPPPPVRYELWPLGLMIVIGGLVVIQRFVATLPVMRSSVILTPDPPPPRRMHIQPAL</sequence>